<sequence length="455" mass="50023">MRTISLHDTRTGRLTEVRPREPGKIGIYACGPTVYARIHIGNARPFVVFSLLRRFLRSEGYEATLVINVTDVNDKIYDAAKAQGIASADLACDMTSHYVADTNLLGLGRPDHEPLAGETVGGMIDLIEALIARGHAYAAEGDVYFRVRSDPAYGELSHRDLDAMDQGEDVEGTRLKEDPLDFALWKATKPGEDTSWASPWGQGRPGWHIECSAMAEEYLGVGFEIHGGGSDLVFPHHENEAAQTRCGRGHELTQVWMHSGLLLMGTEKMAKSVGNVALLHEVAERWGRDTLIWFFCTGHYRRPLSFDDDTLEAARSRVARIRDQARRLADGPSPAEMGAYRERFFDELADDFNTPQALAELGGWLSEANRRLDAGEEVGNADLRAMLDVLHLANLLDAPTGGGPAPEDLALLESRQAARAAKDWAEADRLRDELRARGWEVRDGAGGAELVPVAS</sequence>
<evidence type="ECO:0000256" key="12">
    <source>
        <dbReference type="ARBA" id="ARBA00047398"/>
    </source>
</evidence>
<proteinExistence type="inferred from homology"/>
<dbReference type="Gene3D" id="1.20.120.1910">
    <property type="entry name" value="Cysteine-tRNA ligase, C-terminal anti-codon recognition domain"/>
    <property type="match status" value="1"/>
</dbReference>
<comment type="subcellular location">
    <subcellularLocation>
        <location evidence="1 13">Cytoplasm</location>
    </subcellularLocation>
</comment>
<keyword evidence="5 13" id="KW-0436">Ligase</keyword>
<keyword evidence="9 13" id="KW-0067">ATP-binding</keyword>
<accession>A0ABY5PF82</accession>
<evidence type="ECO:0000256" key="10">
    <source>
        <dbReference type="ARBA" id="ARBA00022917"/>
    </source>
</evidence>
<protein>
    <recommendedName>
        <fullName evidence="13">Cysteine--tRNA ligase</fullName>
        <ecNumber evidence="13">6.1.1.16</ecNumber>
    </recommendedName>
    <alternativeName>
        <fullName evidence="13">Cysteinyl-tRNA synthetase</fullName>
        <shortName evidence="13">CysRS</shortName>
    </alternativeName>
</protein>
<organism evidence="17 18">
    <name type="scientific">Svornostia abyssi</name>
    <dbReference type="NCBI Taxonomy" id="2898438"/>
    <lineage>
        <taxon>Bacteria</taxon>
        <taxon>Bacillati</taxon>
        <taxon>Actinomycetota</taxon>
        <taxon>Thermoleophilia</taxon>
        <taxon>Solirubrobacterales</taxon>
        <taxon>Baekduiaceae</taxon>
        <taxon>Svornostia</taxon>
    </lineage>
</organism>
<evidence type="ECO:0000256" key="13">
    <source>
        <dbReference type="HAMAP-Rule" id="MF_00041"/>
    </source>
</evidence>
<comment type="similarity">
    <text evidence="2 13">Belongs to the class-I aminoacyl-tRNA synthetase family.</text>
</comment>
<dbReference type="PANTHER" id="PTHR10890:SF3">
    <property type="entry name" value="CYSTEINE--TRNA LIGASE, CYTOPLASMIC"/>
    <property type="match status" value="1"/>
</dbReference>
<feature type="domain" description="Cysteinyl-tRNA synthetase class Ia DALR" evidence="15">
    <location>
        <begin position="343"/>
        <end position="388"/>
    </location>
</feature>
<feature type="short sequence motif" description="'HIGH' region" evidence="13">
    <location>
        <begin position="32"/>
        <end position="42"/>
    </location>
</feature>
<dbReference type="PANTHER" id="PTHR10890">
    <property type="entry name" value="CYSTEINYL-TRNA SYNTHETASE"/>
    <property type="match status" value="1"/>
</dbReference>
<evidence type="ECO:0000259" key="15">
    <source>
        <dbReference type="Pfam" id="PF09190"/>
    </source>
</evidence>
<keyword evidence="4 13" id="KW-0963">Cytoplasm</keyword>
<keyword evidence="8 13" id="KW-0862">Zinc</keyword>
<dbReference type="CDD" id="cd00672">
    <property type="entry name" value="CysRS_core"/>
    <property type="match status" value="1"/>
</dbReference>
<comment type="cofactor">
    <cofactor evidence="13">
        <name>Zn(2+)</name>
        <dbReference type="ChEBI" id="CHEBI:29105"/>
    </cofactor>
    <text evidence="13">Binds 1 zinc ion per subunit.</text>
</comment>
<dbReference type="Gene3D" id="3.40.50.620">
    <property type="entry name" value="HUPs"/>
    <property type="match status" value="1"/>
</dbReference>
<feature type="short sequence motif" description="'KMSKS' region" evidence="13">
    <location>
        <begin position="268"/>
        <end position="272"/>
    </location>
</feature>
<dbReference type="PRINTS" id="PR00983">
    <property type="entry name" value="TRNASYNTHCYS"/>
</dbReference>
<feature type="binding site" evidence="13">
    <location>
        <position position="30"/>
    </location>
    <ligand>
        <name>Zn(2+)</name>
        <dbReference type="ChEBI" id="CHEBI:29105"/>
    </ligand>
</feature>
<evidence type="ECO:0000256" key="5">
    <source>
        <dbReference type="ARBA" id="ARBA00022598"/>
    </source>
</evidence>
<feature type="binding site" evidence="13">
    <location>
        <position position="211"/>
    </location>
    <ligand>
        <name>Zn(2+)</name>
        <dbReference type="ChEBI" id="CHEBI:29105"/>
    </ligand>
</feature>
<dbReference type="GO" id="GO:0004817">
    <property type="term" value="F:cysteine-tRNA ligase activity"/>
    <property type="evidence" value="ECO:0007669"/>
    <property type="project" value="UniProtKB-EC"/>
</dbReference>
<dbReference type="InterPro" id="IPR015273">
    <property type="entry name" value="Cys-tRNA-synt_Ia_DALR"/>
</dbReference>
<evidence type="ECO:0000259" key="14">
    <source>
        <dbReference type="Pfam" id="PF01406"/>
    </source>
</evidence>
<feature type="binding site" evidence="13">
    <location>
        <position position="236"/>
    </location>
    <ligand>
        <name>Zn(2+)</name>
        <dbReference type="ChEBI" id="CHEBI:29105"/>
    </ligand>
</feature>
<evidence type="ECO:0000256" key="3">
    <source>
        <dbReference type="ARBA" id="ARBA00011245"/>
    </source>
</evidence>
<evidence type="ECO:0000256" key="7">
    <source>
        <dbReference type="ARBA" id="ARBA00022741"/>
    </source>
</evidence>
<dbReference type="EC" id="6.1.1.16" evidence="13"/>
<keyword evidence="11 13" id="KW-0030">Aminoacyl-tRNA synthetase</keyword>
<dbReference type="HAMAP" id="MF_00041">
    <property type="entry name" value="Cys_tRNA_synth"/>
    <property type="match status" value="1"/>
</dbReference>
<evidence type="ECO:0000313" key="18">
    <source>
        <dbReference type="Proteomes" id="UP001058860"/>
    </source>
</evidence>
<dbReference type="Pfam" id="PF01406">
    <property type="entry name" value="tRNA-synt_1e"/>
    <property type="match status" value="1"/>
</dbReference>
<dbReference type="EMBL" id="CP088295">
    <property type="protein sequence ID" value="UUY03346.1"/>
    <property type="molecule type" value="Genomic_DNA"/>
</dbReference>
<dbReference type="InterPro" id="IPR056411">
    <property type="entry name" value="CysS_C"/>
</dbReference>
<dbReference type="RefSeq" id="WP_353863854.1">
    <property type="nucleotide sequence ID" value="NZ_CP088295.1"/>
</dbReference>
<keyword evidence="6 13" id="KW-0479">Metal-binding</keyword>
<dbReference type="Proteomes" id="UP001058860">
    <property type="component" value="Chromosome"/>
</dbReference>
<evidence type="ECO:0000313" key="17">
    <source>
        <dbReference type="EMBL" id="UUY03346.1"/>
    </source>
</evidence>
<evidence type="ECO:0000256" key="1">
    <source>
        <dbReference type="ARBA" id="ARBA00004496"/>
    </source>
</evidence>
<dbReference type="SUPFAM" id="SSF47323">
    <property type="entry name" value="Anticodon-binding domain of a subclass of class I aminoacyl-tRNA synthetases"/>
    <property type="match status" value="1"/>
</dbReference>
<keyword evidence="7 13" id="KW-0547">Nucleotide-binding</keyword>
<name>A0ABY5PF82_9ACTN</name>
<feature type="domain" description="tRNA synthetases class I catalytic" evidence="14">
    <location>
        <begin position="18"/>
        <end position="315"/>
    </location>
</feature>
<dbReference type="InterPro" id="IPR009080">
    <property type="entry name" value="tRNAsynth_Ia_anticodon-bd"/>
</dbReference>
<keyword evidence="18" id="KW-1185">Reference proteome</keyword>
<feature type="binding site" evidence="13">
    <location>
        <position position="240"/>
    </location>
    <ligand>
        <name>Zn(2+)</name>
        <dbReference type="ChEBI" id="CHEBI:29105"/>
    </ligand>
</feature>
<evidence type="ECO:0000259" key="16">
    <source>
        <dbReference type="Pfam" id="PF23493"/>
    </source>
</evidence>
<evidence type="ECO:0000256" key="11">
    <source>
        <dbReference type="ARBA" id="ARBA00023146"/>
    </source>
</evidence>
<dbReference type="NCBIfam" id="TIGR00435">
    <property type="entry name" value="cysS"/>
    <property type="match status" value="1"/>
</dbReference>
<gene>
    <name evidence="13 17" type="primary">cysS</name>
    <name evidence="17" type="ORF">LRS13_22175</name>
</gene>
<evidence type="ECO:0000256" key="6">
    <source>
        <dbReference type="ARBA" id="ARBA00022723"/>
    </source>
</evidence>
<dbReference type="InterPro" id="IPR014729">
    <property type="entry name" value="Rossmann-like_a/b/a_fold"/>
</dbReference>
<evidence type="ECO:0000256" key="8">
    <source>
        <dbReference type="ARBA" id="ARBA00022833"/>
    </source>
</evidence>
<evidence type="ECO:0000256" key="2">
    <source>
        <dbReference type="ARBA" id="ARBA00005594"/>
    </source>
</evidence>
<reference evidence="18" key="1">
    <citation type="submission" date="2021-11" db="EMBL/GenBank/DDBJ databases">
        <title>Cultivation dependent microbiological survey of springs from the worlds oldest radium mine currently devoted to the extraction of radon-saturated water.</title>
        <authorList>
            <person name="Kapinusova G."/>
            <person name="Smrhova T."/>
            <person name="Strejcek M."/>
            <person name="Suman J."/>
            <person name="Jani K."/>
            <person name="Pajer P."/>
            <person name="Uhlik O."/>
        </authorList>
    </citation>
    <scope>NUCLEOTIDE SEQUENCE [LARGE SCALE GENOMIC DNA]</scope>
    <source>
        <strain evidence="18">J379</strain>
    </source>
</reference>
<dbReference type="Pfam" id="PF09190">
    <property type="entry name" value="DALR_2"/>
    <property type="match status" value="1"/>
</dbReference>
<feature type="binding site" evidence="13">
    <location>
        <position position="271"/>
    </location>
    <ligand>
        <name>ATP</name>
        <dbReference type="ChEBI" id="CHEBI:30616"/>
    </ligand>
</feature>
<comment type="catalytic activity">
    <reaction evidence="12 13">
        <text>tRNA(Cys) + L-cysteine + ATP = L-cysteinyl-tRNA(Cys) + AMP + diphosphate</text>
        <dbReference type="Rhea" id="RHEA:17773"/>
        <dbReference type="Rhea" id="RHEA-COMP:9661"/>
        <dbReference type="Rhea" id="RHEA-COMP:9679"/>
        <dbReference type="ChEBI" id="CHEBI:30616"/>
        <dbReference type="ChEBI" id="CHEBI:33019"/>
        <dbReference type="ChEBI" id="CHEBI:35235"/>
        <dbReference type="ChEBI" id="CHEBI:78442"/>
        <dbReference type="ChEBI" id="CHEBI:78517"/>
        <dbReference type="ChEBI" id="CHEBI:456215"/>
        <dbReference type="EC" id="6.1.1.16"/>
    </reaction>
</comment>
<dbReference type="InterPro" id="IPR032678">
    <property type="entry name" value="tRNA-synt_1_cat_dom"/>
</dbReference>
<comment type="subunit">
    <text evidence="3 13">Monomer.</text>
</comment>
<evidence type="ECO:0000256" key="9">
    <source>
        <dbReference type="ARBA" id="ARBA00022840"/>
    </source>
</evidence>
<evidence type="ECO:0000256" key="4">
    <source>
        <dbReference type="ARBA" id="ARBA00022490"/>
    </source>
</evidence>
<dbReference type="Pfam" id="PF23493">
    <property type="entry name" value="CysS_C"/>
    <property type="match status" value="1"/>
</dbReference>
<dbReference type="SUPFAM" id="SSF52374">
    <property type="entry name" value="Nucleotidylyl transferase"/>
    <property type="match status" value="1"/>
</dbReference>
<dbReference type="InterPro" id="IPR015803">
    <property type="entry name" value="Cys-tRNA-ligase"/>
</dbReference>
<dbReference type="InterPro" id="IPR024909">
    <property type="entry name" value="Cys-tRNA/MSH_ligase"/>
</dbReference>
<keyword evidence="10 13" id="KW-0648">Protein biosynthesis</keyword>
<feature type="domain" description="Cysteinyl-tRNA ligase anticodon binding" evidence="16">
    <location>
        <begin position="409"/>
        <end position="446"/>
    </location>
</feature>